<dbReference type="Proteomes" id="UP000287296">
    <property type="component" value="Unassembled WGS sequence"/>
</dbReference>
<dbReference type="GO" id="GO:0005886">
    <property type="term" value="C:plasma membrane"/>
    <property type="evidence" value="ECO:0007669"/>
    <property type="project" value="UniProtKB-SubCell"/>
</dbReference>
<gene>
    <name evidence="10" type="ORF">D5F11_023765</name>
</gene>
<proteinExistence type="inferred from homology"/>
<evidence type="ECO:0000313" key="10">
    <source>
        <dbReference type="EMBL" id="RST57195.1"/>
    </source>
</evidence>
<evidence type="ECO:0000256" key="1">
    <source>
        <dbReference type="ARBA" id="ARBA00004651"/>
    </source>
</evidence>
<dbReference type="InterPro" id="IPR004638">
    <property type="entry name" value="EmrB-like"/>
</dbReference>
<evidence type="ECO:0000256" key="8">
    <source>
        <dbReference type="SAM" id="Phobius"/>
    </source>
</evidence>
<feature type="transmembrane region" description="Helical" evidence="8">
    <location>
        <begin position="369"/>
        <end position="389"/>
    </location>
</feature>
<feature type="transmembrane region" description="Helical" evidence="8">
    <location>
        <begin position="171"/>
        <end position="190"/>
    </location>
</feature>
<comment type="subcellular location">
    <subcellularLocation>
        <location evidence="1">Cell membrane</location>
        <topology evidence="1">Multi-pass membrane protein</topology>
    </subcellularLocation>
</comment>
<evidence type="ECO:0000259" key="9">
    <source>
        <dbReference type="PROSITE" id="PS50850"/>
    </source>
</evidence>
<sequence length="481" mass="51930">MANEVRSSEKAFWSIISAVFFGNFLAVMNTSTVNIAVPAIMGEFSTHLPTAQWTVTGFMLAAGAAAPSAGWFGARFGYKRVYIAALSGFFLFSVICILSSSIEMLIIARMVQGVFSGIMMPATMTLIYQTIDKSKQAYGISLWSLSSALAPAVGPVLAGFLIDIFDWRALFYFNLPVSAGAIIAAVKFLPDTDKGEKTPFDFWGLVFSFGGSILLLTAFAKAGTWGWTDVKTLSLVGTGAFLLLLFVKRELKIEFPLLNFSVFQHRRFAYGIILNAILSIALYAGAFLVPIFLQTSLNLRALHTGLIMMPGAFVMAFFTPITGKLYNKIGPLPLIMAGLIVMAIGTFMMGELTIETTALYVIVWTSIRYLGIALCNMPIINVGMSAVPLQVAGYASALNNWTRQCIASLSIALFSGLLAYRSNIRLETGGDLSAASAAAAGDVFLISLIPLIIAVPLTLLLREKRQSGENKILAGQKVKNQ</sequence>
<dbReference type="Pfam" id="PF07690">
    <property type="entry name" value="MFS_1"/>
    <property type="match status" value="1"/>
</dbReference>
<dbReference type="CDD" id="cd17503">
    <property type="entry name" value="MFS_LmrB_MDR_like"/>
    <property type="match status" value="1"/>
</dbReference>
<protein>
    <submittedName>
        <fullName evidence="10">DHA2 family efflux MFS transporter permease subunit</fullName>
    </submittedName>
</protein>
<feature type="transmembrane region" description="Helical" evidence="8">
    <location>
        <begin position="53"/>
        <end position="74"/>
    </location>
</feature>
<name>A0A429X1V4_SIMTE</name>
<feature type="transmembrane region" description="Helical" evidence="8">
    <location>
        <begin position="330"/>
        <end position="349"/>
    </location>
</feature>
<evidence type="ECO:0000256" key="5">
    <source>
        <dbReference type="ARBA" id="ARBA00022692"/>
    </source>
</evidence>
<evidence type="ECO:0000256" key="6">
    <source>
        <dbReference type="ARBA" id="ARBA00022989"/>
    </source>
</evidence>
<evidence type="ECO:0000256" key="3">
    <source>
        <dbReference type="ARBA" id="ARBA00022448"/>
    </source>
</evidence>
<comment type="caution">
    <text evidence="10">The sequence shown here is derived from an EMBL/GenBank/DDBJ whole genome shotgun (WGS) entry which is preliminary data.</text>
</comment>
<dbReference type="Gene3D" id="1.20.1720.10">
    <property type="entry name" value="Multidrug resistance protein D"/>
    <property type="match status" value="1"/>
</dbReference>
<dbReference type="PRINTS" id="PR01036">
    <property type="entry name" value="TCRTETB"/>
</dbReference>
<keyword evidence="6 8" id="KW-1133">Transmembrane helix</keyword>
<dbReference type="InterPro" id="IPR011701">
    <property type="entry name" value="MFS"/>
</dbReference>
<dbReference type="GO" id="GO:0022857">
    <property type="term" value="F:transmembrane transporter activity"/>
    <property type="evidence" value="ECO:0007669"/>
    <property type="project" value="InterPro"/>
</dbReference>
<dbReference type="PROSITE" id="PS50850">
    <property type="entry name" value="MFS"/>
    <property type="match status" value="1"/>
</dbReference>
<dbReference type="OrthoDB" id="9816041at2"/>
<feature type="transmembrane region" description="Helical" evidence="8">
    <location>
        <begin position="432"/>
        <end position="461"/>
    </location>
</feature>
<comment type="similarity">
    <text evidence="2">Belongs to the major facilitator superfamily. EmrB family.</text>
</comment>
<feature type="transmembrane region" description="Helical" evidence="8">
    <location>
        <begin position="299"/>
        <end position="318"/>
    </location>
</feature>
<dbReference type="Gene3D" id="1.20.1250.20">
    <property type="entry name" value="MFS general substrate transporter like domains"/>
    <property type="match status" value="1"/>
</dbReference>
<reference evidence="10 11" key="1">
    <citation type="submission" date="2018-12" db="EMBL/GenBank/DDBJ databases">
        <authorList>
            <person name="Sun L."/>
            <person name="Chen Z."/>
        </authorList>
    </citation>
    <scope>NUCLEOTIDE SEQUENCE [LARGE SCALE GENOMIC DNA]</scope>
    <source>
        <strain evidence="10 11">LMG 29736</strain>
    </source>
</reference>
<feature type="transmembrane region" description="Helical" evidence="8">
    <location>
        <begin position="140"/>
        <end position="165"/>
    </location>
</feature>
<feature type="transmembrane region" description="Helical" evidence="8">
    <location>
        <begin position="401"/>
        <end position="420"/>
    </location>
</feature>
<feature type="domain" description="Major facilitator superfamily (MFS) profile" evidence="9">
    <location>
        <begin position="15"/>
        <end position="466"/>
    </location>
</feature>
<dbReference type="InterPro" id="IPR036259">
    <property type="entry name" value="MFS_trans_sf"/>
</dbReference>
<organism evidence="10 11">
    <name type="scientific">Siminovitchia terrae</name>
    <name type="common">Bacillus terrae</name>
    <dbReference type="NCBI Taxonomy" id="1914933"/>
    <lineage>
        <taxon>Bacteria</taxon>
        <taxon>Bacillati</taxon>
        <taxon>Bacillota</taxon>
        <taxon>Bacilli</taxon>
        <taxon>Bacillales</taxon>
        <taxon>Bacillaceae</taxon>
        <taxon>Siminovitchia</taxon>
    </lineage>
</organism>
<dbReference type="PANTHER" id="PTHR42718:SF9">
    <property type="entry name" value="MAJOR FACILITATOR SUPERFAMILY MULTIDRUG TRANSPORTER MFSC"/>
    <property type="match status" value="1"/>
</dbReference>
<feature type="transmembrane region" description="Helical" evidence="8">
    <location>
        <begin position="202"/>
        <end position="224"/>
    </location>
</feature>
<evidence type="ECO:0000256" key="2">
    <source>
        <dbReference type="ARBA" id="ARBA00008537"/>
    </source>
</evidence>
<dbReference type="AlphaFoldDB" id="A0A429X1V4"/>
<dbReference type="SUPFAM" id="SSF103473">
    <property type="entry name" value="MFS general substrate transporter"/>
    <property type="match status" value="1"/>
</dbReference>
<accession>A0A429X1V4</accession>
<evidence type="ECO:0000256" key="7">
    <source>
        <dbReference type="ARBA" id="ARBA00023136"/>
    </source>
</evidence>
<dbReference type="InterPro" id="IPR020846">
    <property type="entry name" value="MFS_dom"/>
</dbReference>
<dbReference type="PANTHER" id="PTHR42718">
    <property type="entry name" value="MAJOR FACILITATOR SUPERFAMILY MULTIDRUG TRANSPORTER MFSC"/>
    <property type="match status" value="1"/>
</dbReference>
<feature type="transmembrane region" description="Helical" evidence="8">
    <location>
        <begin position="230"/>
        <end position="247"/>
    </location>
</feature>
<feature type="transmembrane region" description="Helical" evidence="8">
    <location>
        <begin position="268"/>
        <end position="293"/>
    </location>
</feature>
<feature type="transmembrane region" description="Helical" evidence="8">
    <location>
        <begin position="12"/>
        <end position="41"/>
    </location>
</feature>
<keyword evidence="7 8" id="KW-0472">Membrane</keyword>
<feature type="transmembrane region" description="Helical" evidence="8">
    <location>
        <begin position="106"/>
        <end position="128"/>
    </location>
</feature>
<evidence type="ECO:0000313" key="11">
    <source>
        <dbReference type="Proteomes" id="UP000287296"/>
    </source>
</evidence>
<evidence type="ECO:0000256" key="4">
    <source>
        <dbReference type="ARBA" id="ARBA00022475"/>
    </source>
</evidence>
<keyword evidence="4" id="KW-1003">Cell membrane</keyword>
<dbReference type="NCBIfam" id="TIGR00711">
    <property type="entry name" value="efflux_EmrB"/>
    <property type="match status" value="1"/>
</dbReference>
<keyword evidence="3" id="KW-0813">Transport</keyword>
<dbReference type="RefSeq" id="WP_120118928.1">
    <property type="nucleotide sequence ID" value="NZ_QYTW02000039.1"/>
</dbReference>
<feature type="transmembrane region" description="Helical" evidence="8">
    <location>
        <begin position="81"/>
        <end position="100"/>
    </location>
</feature>
<dbReference type="EMBL" id="QYTW02000039">
    <property type="protein sequence ID" value="RST57195.1"/>
    <property type="molecule type" value="Genomic_DNA"/>
</dbReference>
<keyword evidence="5 8" id="KW-0812">Transmembrane</keyword>